<evidence type="ECO:0000256" key="4">
    <source>
        <dbReference type="PROSITE-ProRule" id="PRU00834"/>
    </source>
</evidence>
<dbReference type="VEuPathDB" id="TriTrypDB:TcG_06602"/>
<comment type="caution">
    <text evidence="6">The sequence shown here is derived from an EMBL/GenBank/DDBJ whole genome shotgun (WGS) entry which is preliminary data.</text>
</comment>
<dbReference type="InterPro" id="IPR024158">
    <property type="entry name" value="Mt_import_TIM15"/>
</dbReference>
<organism evidence="6 7">
    <name type="scientific">Trypanosoma cruzi</name>
    <dbReference type="NCBI Taxonomy" id="5693"/>
    <lineage>
        <taxon>Eukaryota</taxon>
        <taxon>Discoba</taxon>
        <taxon>Euglenozoa</taxon>
        <taxon>Kinetoplastea</taxon>
        <taxon>Metakinetoplastina</taxon>
        <taxon>Trypanosomatida</taxon>
        <taxon>Trypanosomatidae</taxon>
        <taxon>Trypanosoma</taxon>
        <taxon>Schizotrypanum</taxon>
    </lineage>
</organism>
<keyword evidence="3" id="KW-0862">Zinc</keyword>
<dbReference type="Pfam" id="PF05180">
    <property type="entry name" value="zf-DNL"/>
    <property type="match status" value="1"/>
</dbReference>
<name>A0A2V2WX70_TRYCR</name>
<keyword evidence="1" id="KW-0479">Metal-binding</keyword>
<dbReference type="GO" id="GO:0005739">
    <property type="term" value="C:mitochondrion"/>
    <property type="evidence" value="ECO:0007669"/>
    <property type="project" value="TreeGrafter"/>
</dbReference>
<dbReference type="OMA" id="GWFVDEA"/>
<reference evidence="6 7" key="1">
    <citation type="journal article" date="2018" name="Microb. Genom.">
        <title>Expanding an expanded genome: long-read sequencing of Trypanosoma cruzi.</title>
        <authorList>
            <person name="Berna L."/>
            <person name="Rodriguez M."/>
            <person name="Chiribao M.L."/>
            <person name="Parodi-Talice A."/>
            <person name="Pita S."/>
            <person name="Rijo G."/>
            <person name="Alvarez-Valin F."/>
            <person name="Robello C."/>
        </authorList>
    </citation>
    <scope>NUCLEOTIDE SEQUENCE [LARGE SCALE GENOMIC DNA]</scope>
    <source>
        <strain evidence="6 7">TCC</strain>
    </source>
</reference>
<dbReference type="SMR" id="A0A2V2WX70"/>
<protein>
    <recommendedName>
        <fullName evidence="5">DNL-type domain-containing protein</fullName>
    </recommendedName>
</protein>
<dbReference type="Proteomes" id="UP000246078">
    <property type="component" value="Unassembled WGS sequence"/>
</dbReference>
<dbReference type="PROSITE" id="PS51501">
    <property type="entry name" value="ZF_DNL"/>
    <property type="match status" value="1"/>
</dbReference>
<accession>A0A2V2WX70</accession>
<dbReference type="GO" id="GO:0006457">
    <property type="term" value="P:protein folding"/>
    <property type="evidence" value="ECO:0007669"/>
    <property type="project" value="TreeGrafter"/>
</dbReference>
<evidence type="ECO:0000256" key="2">
    <source>
        <dbReference type="ARBA" id="ARBA00022771"/>
    </source>
</evidence>
<dbReference type="VEuPathDB" id="TriTrypDB:TcCL_NonESM08686"/>
<dbReference type="AlphaFoldDB" id="A0A2V2WX70"/>
<dbReference type="OrthoDB" id="512667at2759"/>
<gene>
    <name evidence="6" type="ORF">C3747_45g75</name>
</gene>
<evidence type="ECO:0000259" key="5">
    <source>
        <dbReference type="PROSITE" id="PS51501"/>
    </source>
</evidence>
<dbReference type="GO" id="GO:0051087">
    <property type="term" value="F:protein-folding chaperone binding"/>
    <property type="evidence" value="ECO:0007669"/>
    <property type="project" value="TreeGrafter"/>
</dbReference>
<evidence type="ECO:0000256" key="1">
    <source>
        <dbReference type="ARBA" id="ARBA00022723"/>
    </source>
</evidence>
<dbReference type="VEuPathDB" id="TriTrypDB:BCY84_13595"/>
<evidence type="ECO:0000313" key="7">
    <source>
        <dbReference type="Proteomes" id="UP000246078"/>
    </source>
</evidence>
<evidence type="ECO:0000313" key="6">
    <source>
        <dbReference type="EMBL" id="PWV13166.1"/>
    </source>
</evidence>
<dbReference type="GO" id="GO:0030150">
    <property type="term" value="P:protein import into mitochondrial matrix"/>
    <property type="evidence" value="ECO:0007669"/>
    <property type="project" value="TreeGrafter"/>
</dbReference>
<dbReference type="VEuPathDB" id="TriTrypDB:C3747_45g75"/>
<proteinExistence type="predicted"/>
<dbReference type="GO" id="GO:0050821">
    <property type="term" value="P:protein stabilization"/>
    <property type="evidence" value="ECO:0007669"/>
    <property type="project" value="TreeGrafter"/>
</dbReference>
<evidence type="ECO:0000256" key="3">
    <source>
        <dbReference type="ARBA" id="ARBA00022833"/>
    </source>
</evidence>
<feature type="domain" description="DNL-type" evidence="5">
    <location>
        <begin position="100"/>
        <end position="192"/>
    </location>
</feature>
<dbReference type="GO" id="GO:0008270">
    <property type="term" value="F:zinc ion binding"/>
    <property type="evidence" value="ECO:0007669"/>
    <property type="project" value="UniProtKB-KW"/>
</dbReference>
<dbReference type="VEuPathDB" id="TriTrypDB:C4B63_11g473"/>
<dbReference type="VEuPathDB" id="TriTrypDB:TcBrA4_0082040"/>
<dbReference type="PANTHER" id="PTHR20922">
    <property type="entry name" value="DNL-TYPE ZINC FINGER PROTEIN"/>
    <property type="match status" value="1"/>
</dbReference>
<dbReference type="VEuPathDB" id="TriTrypDB:TcCLB.508479.274"/>
<dbReference type="EMBL" id="PRFC01000045">
    <property type="protein sequence ID" value="PWV13166.1"/>
    <property type="molecule type" value="Genomic_DNA"/>
</dbReference>
<dbReference type="PANTHER" id="PTHR20922:SF13">
    <property type="entry name" value="DNL-TYPE ZINC FINGER PROTEIN"/>
    <property type="match status" value="1"/>
</dbReference>
<keyword evidence="2 4" id="KW-0863">Zinc-finger</keyword>
<sequence>MRRCLHLPVRPVLPLWKKNRDVLCFFGRFCGEKTGVINASISNLPGTENTETFSSKIEAYERLQEQFRGLSEDDQRLIFDALQHPEQQPQSKMGGTGIGTKSGDMVAAFTCGRCDHRMVKKFSKHAYTKGIVIVQCPSCEVRHLLADNLGWFVDEAKNIEQLLREKGESFVRIGDDYQVEPPTDNESSNVQK</sequence>
<dbReference type="InterPro" id="IPR007853">
    <property type="entry name" value="Znf_DNL-typ"/>
</dbReference>